<dbReference type="PANTHER" id="PTHR37422:SF13">
    <property type="entry name" value="LIPOPOLYSACCHARIDE BIOSYNTHESIS PROTEIN PA4999-RELATED"/>
    <property type="match status" value="1"/>
</dbReference>
<comment type="subcellular location">
    <subcellularLocation>
        <location evidence="1">Membrane</location>
        <topology evidence="1">Multi-pass membrane protein</topology>
    </subcellularLocation>
</comment>
<proteinExistence type="predicted"/>
<keyword evidence="7" id="KW-0436">Ligase</keyword>
<feature type="transmembrane region" description="Helical" evidence="5">
    <location>
        <begin position="324"/>
        <end position="341"/>
    </location>
</feature>
<accession>A0A1G7X7P7</accession>
<evidence type="ECO:0000259" key="6">
    <source>
        <dbReference type="Pfam" id="PF04932"/>
    </source>
</evidence>
<feature type="transmembrane region" description="Helical" evidence="5">
    <location>
        <begin position="379"/>
        <end position="395"/>
    </location>
</feature>
<feature type="transmembrane region" description="Helical" evidence="5">
    <location>
        <begin position="144"/>
        <end position="162"/>
    </location>
</feature>
<feature type="transmembrane region" description="Helical" evidence="5">
    <location>
        <begin position="29"/>
        <end position="49"/>
    </location>
</feature>
<keyword evidence="4 5" id="KW-0472">Membrane</keyword>
<reference evidence="8" key="1">
    <citation type="submission" date="2016-10" db="EMBL/GenBank/DDBJ databases">
        <authorList>
            <person name="Varghese N."/>
            <person name="Submissions S."/>
        </authorList>
    </citation>
    <scope>NUCLEOTIDE SEQUENCE [LARGE SCALE GENOMIC DNA]</scope>
    <source>
        <strain evidence="8">ATCC 700689</strain>
    </source>
</reference>
<evidence type="ECO:0000256" key="5">
    <source>
        <dbReference type="SAM" id="Phobius"/>
    </source>
</evidence>
<evidence type="ECO:0000256" key="2">
    <source>
        <dbReference type="ARBA" id="ARBA00022692"/>
    </source>
</evidence>
<feature type="transmembrane region" description="Helical" evidence="5">
    <location>
        <begin position="353"/>
        <end position="373"/>
    </location>
</feature>
<dbReference type="STRING" id="89065.SAMN05216605_103179"/>
<evidence type="ECO:0000256" key="3">
    <source>
        <dbReference type="ARBA" id="ARBA00022989"/>
    </source>
</evidence>
<feature type="transmembrane region" description="Helical" evidence="5">
    <location>
        <begin position="89"/>
        <end position="106"/>
    </location>
</feature>
<gene>
    <name evidence="7" type="ORF">SAMN05216605_103179</name>
</gene>
<dbReference type="GO" id="GO:0016874">
    <property type="term" value="F:ligase activity"/>
    <property type="evidence" value="ECO:0007669"/>
    <property type="project" value="UniProtKB-KW"/>
</dbReference>
<feature type="transmembrane region" description="Helical" evidence="5">
    <location>
        <begin position="55"/>
        <end position="77"/>
    </location>
</feature>
<name>A0A1G7X7P7_9PSED</name>
<organism evidence="7 8">
    <name type="scientific">Pseudomonas abietaniphila</name>
    <dbReference type="NCBI Taxonomy" id="89065"/>
    <lineage>
        <taxon>Bacteria</taxon>
        <taxon>Pseudomonadati</taxon>
        <taxon>Pseudomonadota</taxon>
        <taxon>Gammaproteobacteria</taxon>
        <taxon>Pseudomonadales</taxon>
        <taxon>Pseudomonadaceae</taxon>
        <taxon>Pseudomonas</taxon>
    </lineage>
</organism>
<dbReference type="GO" id="GO:0016020">
    <property type="term" value="C:membrane"/>
    <property type="evidence" value="ECO:0007669"/>
    <property type="project" value="UniProtKB-SubCell"/>
</dbReference>
<keyword evidence="2 5" id="KW-0812">Transmembrane</keyword>
<evidence type="ECO:0000256" key="1">
    <source>
        <dbReference type="ARBA" id="ARBA00004141"/>
    </source>
</evidence>
<protein>
    <submittedName>
        <fullName evidence="7">O-antigen ligase</fullName>
    </submittedName>
</protein>
<dbReference type="AlphaFoldDB" id="A0A1G7X7P7"/>
<feature type="transmembrane region" description="Helical" evidence="5">
    <location>
        <begin position="229"/>
        <end position="247"/>
    </location>
</feature>
<dbReference type="InterPro" id="IPR007016">
    <property type="entry name" value="O-antigen_ligase-rel_domated"/>
</dbReference>
<keyword evidence="8" id="KW-1185">Reference proteome</keyword>
<evidence type="ECO:0000313" key="8">
    <source>
        <dbReference type="Proteomes" id="UP000182894"/>
    </source>
</evidence>
<evidence type="ECO:0000313" key="7">
    <source>
        <dbReference type="EMBL" id="SDG79620.1"/>
    </source>
</evidence>
<keyword evidence="3 5" id="KW-1133">Transmembrane helix</keyword>
<dbReference type="EMBL" id="FNCO01000003">
    <property type="protein sequence ID" value="SDG79620.1"/>
    <property type="molecule type" value="Genomic_DNA"/>
</dbReference>
<dbReference type="InterPro" id="IPR051533">
    <property type="entry name" value="WaaL-like"/>
</dbReference>
<dbReference type="Pfam" id="PF04932">
    <property type="entry name" value="Wzy_C"/>
    <property type="match status" value="1"/>
</dbReference>
<feature type="domain" description="O-antigen ligase-related" evidence="6">
    <location>
        <begin position="213"/>
        <end position="333"/>
    </location>
</feature>
<feature type="transmembrane region" description="Helical" evidence="5">
    <location>
        <begin position="112"/>
        <end position="132"/>
    </location>
</feature>
<sequence length="404" mass="45550">MIQPLQDQQLISRVVSQGSAQLRSIVDHLGIAGVVLAFGLFWSVAGVLLTPTMKFYSWLLTAFVYLPGFYLVARYFSEFRHTVLNRRELWLFLLLFFWSLISLSWSHDAERYLTIIKREVFFLLLILGWIVWGRTFNRPLQAMMILWGGLAGLYSLAALIAYPMRGIDRMYGFGGFMDNPNPAGYTIAALIVLSCTWWPQKLSARVIWGLLQACSVAFVILTGSRGSMVSLMAVAAVVVLLGGGRFYRALGVLALLAAAVFAIFEPSIFQRGDSERSILMRGAIDLIQQRPWLGIGLSSDYEVSAGGQVFGHCHNMILDTAVQYGLPFTVLWIWLWCWLGLRAWRHRAETLGMTILMVWVFATVAQQFDVFTVFGRARAMWMVVWMPFVLSLCLGKSENKPAIS</sequence>
<evidence type="ECO:0000256" key="4">
    <source>
        <dbReference type="ARBA" id="ARBA00023136"/>
    </source>
</evidence>
<dbReference type="PANTHER" id="PTHR37422">
    <property type="entry name" value="TEICHURONIC ACID BIOSYNTHESIS PROTEIN TUAE"/>
    <property type="match status" value="1"/>
</dbReference>
<dbReference type="Proteomes" id="UP000182894">
    <property type="component" value="Unassembled WGS sequence"/>
</dbReference>
<feature type="transmembrane region" description="Helical" evidence="5">
    <location>
        <begin position="252"/>
        <end position="269"/>
    </location>
</feature>
<feature type="transmembrane region" description="Helical" evidence="5">
    <location>
        <begin position="182"/>
        <end position="199"/>
    </location>
</feature>
<feature type="transmembrane region" description="Helical" evidence="5">
    <location>
        <begin position="206"/>
        <end position="223"/>
    </location>
</feature>